<accession>A0A9D1MFR8</accession>
<dbReference type="EMBL" id="DVMZ01000136">
    <property type="protein sequence ID" value="HIU59477.1"/>
    <property type="molecule type" value="Genomic_DNA"/>
</dbReference>
<reference evidence="1" key="1">
    <citation type="submission" date="2020-10" db="EMBL/GenBank/DDBJ databases">
        <authorList>
            <person name="Gilroy R."/>
        </authorList>
    </citation>
    <scope>NUCLEOTIDE SEQUENCE</scope>
    <source>
        <strain evidence="1">11687</strain>
    </source>
</reference>
<sequence length="125" mass="14470">MEREKQPYEETVKKLFGFLLDAGFVYEYTYDKGSDSSCVYILRFRKGRDFIDLRTVSGGAERNLVVFSGGQYLFPSLRLRHKKEFRAFRLRHLFSRPDETERLAFEAALLRSEISGGSLFGIPLG</sequence>
<dbReference type="Proteomes" id="UP000824081">
    <property type="component" value="Unassembled WGS sequence"/>
</dbReference>
<evidence type="ECO:0000313" key="1">
    <source>
        <dbReference type="EMBL" id="HIU59477.1"/>
    </source>
</evidence>
<name>A0A9D1MFR8_9FIRM</name>
<proteinExistence type="predicted"/>
<comment type="caution">
    <text evidence="1">The sequence shown here is derived from an EMBL/GenBank/DDBJ whole genome shotgun (WGS) entry which is preliminary data.</text>
</comment>
<gene>
    <name evidence="1" type="ORF">IAC57_05170</name>
</gene>
<protein>
    <submittedName>
        <fullName evidence="1">Uncharacterized protein</fullName>
    </submittedName>
</protein>
<reference evidence="1" key="2">
    <citation type="journal article" date="2021" name="PeerJ">
        <title>Extensive microbial diversity within the chicken gut microbiome revealed by metagenomics and culture.</title>
        <authorList>
            <person name="Gilroy R."/>
            <person name="Ravi A."/>
            <person name="Getino M."/>
            <person name="Pursley I."/>
            <person name="Horton D.L."/>
            <person name="Alikhan N.F."/>
            <person name="Baker D."/>
            <person name="Gharbi K."/>
            <person name="Hall N."/>
            <person name="Watson M."/>
            <person name="Adriaenssens E.M."/>
            <person name="Foster-Nyarko E."/>
            <person name="Jarju S."/>
            <person name="Secka A."/>
            <person name="Antonio M."/>
            <person name="Oren A."/>
            <person name="Chaudhuri R.R."/>
            <person name="La Ragione R."/>
            <person name="Hildebrand F."/>
            <person name="Pallen M.J."/>
        </authorList>
    </citation>
    <scope>NUCLEOTIDE SEQUENCE</scope>
    <source>
        <strain evidence="1">11687</strain>
    </source>
</reference>
<organism evidence="1 2">
    <name type="scientific">Candidatus Scatosoma pullistercoris</name>
    <dbReference type="NCBI Taxonomy" id="2840934"/>
    <lineage>
        <taxon>Bacteria</taxon>
        <taxon>Bacillati</taxon>
        <taxon>Bacillota</taxon>
        <taxon>Clostridia</taxon>
        <taxon>Candidatus Scatosoma</taxon>
    </lineage>
</organism>
<evidence type="ECO:0000313" key="2">
    <source>
        <dbReference type="Proteomes" id="UP000824081"/>
    </source>
</evidence>
<dbReference type="AlphaFoldDB" id="A0A9D1MFR8"/>